<proteinExistence type="inferred from homology"/>
<dbReference type="GO" id="GO:1990247">
    <property type="term" value="F:N6-methyladenosine-containing RNA reader activity"/>
    <property type="evidence" value="ECO:0007669"/>
    <property type="project" value="UniProtKB-UniRule"/>
</dbReference>
<dbReference type="GO" id="GO:0061157">
    <property type="term" value="P:mRNA destabilization"/>
    <property type="evidence" value="ECO:0007669"/>
    <property type="project" value="TreeGrafter"/>
</dbReference>
<dbReference type="GO" id="GO:0003729">
    <property type="term" value="F:mRNA binding"/>
    <property type="evidence" value="ECO:0007669"/>
    <property type="project" value="UniProtKB-UniRule"/>
</dbReference>
<comment type="function">
    <text evidence="1">Specifically recognizes and binds N6-methyladenosine (m6A)-containing RNAs, and regulates mRNA stability. M6A is a modification present at internal sites of mRNAs and some non-coding RNAs and plays a role in mRNA stability and processing.</text>
</comment>
<evidence type="ECO:0000256" key="2">
    <source>
        <dbReference type="SAM" id="MobiDB-lite"/>
    </source>
</evidence>
<dbReference type="PANTHER" id="PTHR12357">
    <property type="entry name" value="YTH YT521-B HOMOLOGY DOMAIN-CONTAINING"/>
    <property type="match status" value="1"/>
</dbReference>
<sequence length="680" mass="75165">MREKNSGRWVASGDETRGEEISEDSHSTDDIASCYGCCVADSIEPLSLSTMDTEQKPVDIDNSSRQKPVNVDIARKQSPSIKDEKVTTFDASHNPSNMYITKDMQGNLGSSDAIGDNNMVYPQVTFSPQAQYFYGGYENPAIDWEGHSHLLNLESLDVGQTGVYNENPSLVYPGYGYSPQMLYGSYSPVMTALPSISGDGQLYSTQQFQFSGAYYQQPSPTNISSATPISQADWTMPIDQQGSFPADTLNFNANLFTPTPGYHLSYNSSGGDWLRFSEGIGSATPLLSSVASPQAIATLCFGQSTMPFGLGSLQQKSSYGFGSSVGSLERGYPHGVHHSNGYGTSFTNSEIKDEGAVAVQKGRRQGLGNALLCSCNGTLDFLNEQNRGPRANRTKNQMTEKIPLLENPNNSSGGIDHNLYNSPDFVTEYKDAKFFIIKSYTEDNVHKSIKYGVWASTSNGNRKLDSSYHEAKNKEDPCPVFFFFSVNASAQFCGVAEMIGPVDFEKSVDYWQQDKWNGQFPVKWHIVKDVANNLFRHITLENNDNKPVTNSRDTQEVKLEQGLEMLSIFKKHEYEASILDDFEFYEEREKAMQERKALQHRLSNSARPVPAAFGDDQRNPSSLINQFSKNFAHALRLEERGDADLSKDKNNSLSIGIAPKSDDMIKPATAIVTTSLGSVK</sequence>
<dbReference type="AlphaFoldDB" id="A0A8J5H3U5"/>
<name>A0A8J5H3U5_ZINOF</name>
<evidence type="ECO:0000313" key="5">
    <source>
        <dbReference type="Proteomes" id="UP000734854"/>
    </source>
</evidence>
<feature type="region of interest" description="Disordered" evidence="2">
    <location>
        <begin position="1"/>
        <end position="28"/>
    </location>
</feature>
<dbReference type="PROSITE" id="PS50882">
    <property type="entry name" value="YTH"/>
    <property type="match status" value="1"/>
</dbReference>
<dbReference type="GO" id="GO:0005737">
    <property type="term" value="C:cytoplasm"/>
    <property type="evidence" value="ECO:0007669"/>
    <property type="project" value="TreeGrafter"/>
</dbReference>
<keyword evidence="5" id="KW-1185">Reference proteome</keyword>
<dbReference type="Gene3D" id="3.10.590.10">
    <property type="entry name" value="ph1033 like domains"/>
    <property type="match status" value="1"/>
</dbReference>
<accession>A0A8J5H3U5</accession>
<keyword evidence="1" id="KW-0694">RNA-binding</keyword>
<dbReference type="EMBL" id="JACMSC010000007">
    <property type="protein sequence ID" value="KAG6515174.1"/>
    <property type="molecule type" value="Genomic_DNA"/>
</dbReference>
<dbReference type="Proteomes" id="UP000734854">
    <property type="component" value="Unassembled WGS sequence"/>
</dbReference>
<dbReference type="InterPro" id="IPR007275">
    <property type="entry name" value="YTH_domain"/>
</dbReference>
<evidence type="ECO:0000256" key="1">
    <source>
        <dbReference type="RuleBase" id="RU369095"/>
    </source>
</evidence>
<comment type="similarity">
    <text evidence="1">Belongs to the YTHDF family.</text>
</comment>
<dbReference type="CDD" id="cd21134">
    <property type="entry name" value="YTH"/>
    <property type="match status" value="1"/>
</dbReference>
<comment type="caution">
    <text evidence="4">The sequence shown here is derived from an EMBL/GenBank/DDBJ whole genome shotgun (WGS) entry which is preliminary data.</text>
</comment>
<dbReference type="PANTHER" id="PTHR12357:SF89">
    <property type="entry name" value="YTH DOMAIN-CONTAINING FAMILY PROTEIN"/>
    <property type="match status" value="1"/>
</dbReference>
<reference evidence="4 5" key="1">
    <citation type="submission" date="2020-08" db="EMBL/GenBank/DDBJ databases">
        <title>Plant Genome Project.</title>
        <authorList>
            <person name="Zhang R.-G."/>
        </authorList>
    </citation>
    <scope>NUCLEOTIDE SEQUENCE [LARGE SCALE GENOMIC DNA]</scope>
    <source>
        <tissue evidence="4">Rhizome</tissue>
    </source>
</reference>
<feature type="domain" description="YTH" evidence="3">
    <location>
        <begin position="432"/>
        <end position="569"/>
    </location>
</feature>
<gene>
    <name evidence="4" type="ORF">ZIOFF_025559</name>
</gene>
<feature type="compositionally biased region" description="Basic and acidic residues" evidence="2">
    <location>
        <begin position="14"/>
        <end position="28"/>
    </location>
</feature>
<dbReference type="Pfam" id="PF04146">
    <property type="entry name" value="YTH"/>
    <property type="match status" value="1"/>
</dbReference>
<dbReference type="InterPro" id="IPR045168">
    <property type="entry name" value="YTH_prot"/>
</dbReference>
<evidence type="ECO:0000259" key="3">
    <source>
        <dbReference type="PROSITE" id="PS50882"/>
    </source>
</evidence>
<organism evidence="4 5">
    <name type="scientific">Zingiber officinale</name>
    <name type="common">Ginger</name>
    <name type="synonym">Amomum zingiber</name>
    <dbReference type="NCBI Taxonomy" id="94328"/>
    <lineage>
        <taxon>Eukaryota</taxon>
        <taxon>Viridiplantae</taxon>
        <taxon>Streptophyta</taxon>
        <taxon>Embryophyta</taxon>
        <taxon>Tracheophyta</taxon>
        <taxon>Spermatophyta</taxon>
        <taxon>Magnoliopsida</taxon>
        <taxon>Liliopsida</taxon>
        <taxon>Zingiberales</taxon>
        <taxon>Zingiberaceae</taxon>
        <taxon>Zingiber</taxon>
    </lineage>
</organism>
<evidence type="ECO:0000313" key="4">
    <source>
        <dbReference type="EMBL" id="KAG6515174.1"/>
    </source>
</evidence>
<protein>
    <recommendedName>
        <fullName evidence="1">YTH domain-containing family protein</fullName>
    </recommendedName>
</protein>